<evidence type="ECO:0000313" key="2">
    <source>
        <dbReference type="Proteomes" id="UP000606786"/>
    </source>
</evidence>
<gene>
    <name evidence="1" type="ORF">CCAP1982_LOCUS12385</name>
</gene>
<keyword evidence="2" id="KW-1185">Reference proteome</keyword>
<organism evidence="1 2">
    <name type="scientific">Ceratitis capitata</name>
    <name type="common">Mediterranean fruit fly</name>
    <name type="synonym">Tephritis capitata</name>
    <dbReference type="NCBI Taxonomy" id="7213"/>
    <lineage>
        <taxon>Eukaryota</taxon>
        <taxon>Metazoa</taxon>
        <taxon>Ecdysozoa</taxon>
        <taxon>Arthropoda</taxon>
        <taxon>Hexapoda</taxon>
        <taxon>Insecta</taxon>
        <taxon>Pterygota</taxon>
        <taxon>Neoptera</taxon>
        <taxon>Endopterygota</taxon>
        <taxon>Diptera</taxon>
        <taxon>Brachycera</taxon>
        <taxon>Muscomorpha</taxon>
        <taxon>Tephritoidea</taxon>
        <taxon>Tephritidae</taxon>
        <taxon>Ceratitis</taxon>
        <taxon>Ceratitis</taxon>
    </lineage>
</organism>
<reference evidence="1" key="1">
    <citation type="submission" date="2020-11" db="EMBL/GenBank/DDBJ databases">
        <authorList>
            <person name="Whitehead M."/>
        </authorList>
    </citation>
    <scope>NUCLEOTIDE SEQUENCE</scope>
    <source>
        <strain evidence="1">EGII</strain>
    </source>
</reference>
<name>A0A811UXH6_CERCA</name>
<dbReference type="EMBL" id="CAJHJT010000034">
    <property type="protein sequence ID" value="CAD7003962.1"/>
    <property type="molecule type" value="Genomic_DNA"/>
</dbReference>
<dbReference type="Proteomes" id="UP000606786">
    <property type="component" value="Unassembled WGS sequence"/>
</dbReference>
<protein>
    <submittedName>
        <fullName evidence="1">(Mediterranean fruit fly) hypothetical protein</fullName>
    </submittedName>
</protein>
<proteinExistence type="predicted"/>
<sequence>MTICLRSSSSSSAALSALCVLIAARMQMKINRWLRRNEEVLLASWVHQCGSECNEQSMRAVTQVRKWLQE</sequence>
<accession>A0A811UXH6</accession>
<dbReference type="AlphaFoldDB" id="A0A811UXH6"/>
<comment type="caution">
    <text evidence="1">The sequence shown here is derived from an EMBL/GenBank/DDBJ whole genome shotgun (WGS) entry which is preliminary data.</text>
</comment>
<evidence type="ECO:0000313" key="1">
    <source>
        <dbReference type="EMBL" id="CAD7003962.1"/>
    </source>
</evidence>